<dbReference type="InterPro" id="IPR000843">
    <property type="entry name" value="HTH_LacI"/>
</dbReference>
<dbReference type="EMBL" id="BMDG01000001">
    <property type="protein sequence ID" value="GGI04432.1"/>
    <property type="molecule type" value="Genomic_DNA"/>
</dbReference>
<evidence type="ECO:0000313" key="7">
    <source>
        <dbReference type="Proteomes" id="UP000632535"/>
    </source>
</evidence>
<dbReference type="InterPro" id="IPR010982">
    <property type="entry name" value="Lambda_DNA-bd_dom_sf"/>
</dbReference>
<dbReference type="PANTHER" id="PTHR30146">
    <property type="entry name" value="LACI-RELATED TRANSCRIPTIONAL REPRESSOR"/>
    <property type="match status" value="1"/>
</dbReference>
<keyword evidence="1" id="KW-0805">Transcription regulation</keyword>
<name>A0ABQ2B268_9MICO</name>
<dbReference type="PROSITE" id="PS50932">
    <property type="entry name" value="HTH_LACI_2"/>
    <property type="match status" value="1"/>
</dbReference>
<dbReference type="Proteomes" id="UP000632535">
    <property type="component" value="Unassembled WGS sequence"/>
</dbReference>
<dbReference type="PROSITE" id="PS00356">
    <property type="entry name" value="HTH_LACI_1"/>
    <property type="match status" value="1"/>
</dbReference>
<evidence type="ECO:0000256" key="3">
    <source>
        <dbReference type="ARBA" id="ARBA00023163"/>
    </source>
</evidence>
<feature type="region of interest" description="Disordered" evidence="4">
    <location>
        <begin position="1"/>
        <end position="39"/>
    </location>
</feature>
<dbReference type="CDD" id="cd01392">
    <property type="entry name" value="HTH_LacI"/>
    <property type="match status" value="1"/>
</dbReference>
<dbReference type="Gene3D" id="3.40.50.2300">
    <property type="match status" value="2"/>
</dbReference>
<evidence type="ECO:0000256" key="4">
    <source>
        <dbReference type="SAM" id="MobiDB-lite"/>
    </source>
</evidence>
<evidence type="ECO:0000256" key="2">
    <source>
        <dbReference type="ARBA" id="ARBA00023125"/>
    </source>
</evidence>
<dbReference type="InterPro" id="IPR001761">
    <property type="entry name" value="Peripla_BP/Lac1_sug-bd_dom"/>
</dbReference>
<proteinExistence type="predicted"/>
<evidence type="ECO:0000259" key="5">
    <source>
        <dbReference type="PROSITE" id="PS50932"/>
    </source>
</evidence>
<sequence>MRAPGAGAHGSADVPPPGAERPAEHLPTTEGTMATTTRRRASISDVARLAQVSVGTVSNVLNRPDRVAPATRDRVLTAITELDFVPNGSARQLRAGTITTAGAIVLDVANPFFTDVARGIEDRLDEAGYTLMLASSDEDPEREARYLRLFEEHGVQGVMVVPATPDLAHLEAARARGLRVVLLDRPSPSDTLSSVAVDDRAGAAAATRHLLGLGHERLAFVNGSHSIRQCADRAAGVRAALAEGGLDPQTALVEITIPSLNADGGQTGTQQVLALNERPTAMLCVNDLTALGALRALRAADVPVPSGMAVVGYDDVAFAGELATPLTSVRQPTHQLGHHAADLLLRPDDAVEHVTFQPELVIRESTTGTG</sequence>
<dbReference type="Pfam" id="PF00356">
    <property type="entry name" value="LacI"/>
    <property type="match status" value="1"/>
</dbReference>
<dbReference type="Pfam" id="PF00532">
    <property type="entry name" value="Peripla_BP_1"/>
    <property type="match status" value="1"/>
</dbReference>
<dbReference type="SUPFAM" id="SSF47413">
    <property type="entry name" value="lambda repressor-like DNA-binding domains"/>
    <property type="match status" value="1"/>
</dbReference>
<dbReference type="PANTHER" id="PTHR30146:SF109">
    <property type="entry name" value="HTH-TYPE TRANSCRIPTIONAL REGULATOR GALS"/>
    <property type="match status" value="1"/>
</dbReference>
<dbReference type="SUPFAM" id="SSF53822">
    <property type="entry name" value="Periplasmic binding protein-like I"/>
    <property type="match status" value="1"/>
</dbReference>
<reference evidence="7" key="1">
    <citation type="journal article" date="2019" name="Int. J. Syst. Evol. Microbiol.">
        <title>The Global Catalogue of Microorganisms (GCM) 10K type strain sequencing project: providing services to taxonomists for standard genome sequencing and annotation.</title>
        <authorList>
            <consortium name="The Broad Institute Genomics Platform"/>
            <consortium name="The Broad Institute Genome Sequencing Center for Infectious Disease"/>
            <person name="Wu L."/>
            <person name="Ma J."/>
        </authorList>
    </citation>
    <scope>NUCLEOTIDE SEQUENCE [LARGE SCALE GENOMIC DNA]</scope>
    <source>
        <strain evidence="7">CCM 8653</strain>
    </source>
</reference>
<accession>A0ABQ2B268</accession>
<protein>
    <submittedName>
        <fullName evidence="6">LacI family transcriptional regulator</fullName>
    </submittedName>
</protein>
<evidence type="ECO:0000256" key="1">
    <source>
        <dbReference type="ARBA" id="ARBA00023015"/>
    </source>
</evidence>
<dbReference type="CDD" id="cd06293">
    <property type="entry name" value="PBP1_LacI-like"/>
    <property type="match status" value="1"/>
</dbReference>
<organism evidence="6 7">
    <name type="scientific">Isoptericola cucumis</name>
    <dbReference type="NCBI Taxonomy" id="1776856"/>
    <lineage>
        <taxon>Bacteria</taxon>
        <taxon>Bacillati</taxon>
        <taxon>Actinomycetota</taxon>
        <taxon>Actinomycetes</taxon>
        <taxon>Micrococcales</taxon>
        <taxon>Promicromonosporaceae</taxon>
        <taxon>Isoptericola</taxon>
    </lineage>
</organism>
<comment type="caution">
    <text evidence="6">The sequence shown here is derived from an EMBL/GenBank/DDBJ whole genome shotgun (WGS) entry which is preliminary data.</text>
</comment>
<keyword evidence="3" id="KW-0804">Transcription</keyword>
<dbReference type="Gene3D" id="1.10.260.40">
    <property type="entry name" value="lambda repressor-like DNA-binding domains"/>
    <property type="match status" value="1"/>
</dbReference>
<evidence type="ECO:0000313" key="6">
    <source>
        <dbReference type="EMBL" id="GGI04432.1"/>
    </source>
</evidence>
<dbReference type="SMART" id="SM00354">
    <property type="entry name" value="HTH_LACI"/>
    <property type="match status" value="1"/>
</dbReference>
<feature type="domain" description="HTH lacI-type" evidence="5">
    <location>
        <begin position="41"/>
        <end position="95"/>
    </location>
</feature>
<keyword evidence="7" id="KW-1185">Reference proteome</keyword>
<gene>
    <name evidence="6" type="ORF">GCM10007368_01130</name>
</gene>
<keyword evidence="2" id="KW-0238">DNA-binding</keyword>
<dbReference type="InterPro" id="IPR028082">
    <property type="entry name" value="Peripla_BP_I"/>
</dbReference>